<dbReference type="CDD" id="cd01650">
    <property type="entry name" value="RT_nLTR_like"/>
    <property type="match status" value="1"/>
</dbReference>
<sequence length="857" mass="98079">MQNVSKVWKEARVVGSKGFVLFSKMKASKLIIKKGLAAKEKVTVNTQELVNQLALVDKKAINDGWSVTLRQQHLSLMTDLWREIRREEQKWKQPSRVKWLKEGDMNSNFFHWVVNGRRCSNYIGELVFDGEKISDPDLVKSRIHDFFKEHFKTVTWQRPKISSLGVKLLSSEERRNLEIGFNDEEDDFMSFLTEFHKNGEIVGELNNTFIALILKCKAPLHVKDFRPISLVGSLYKVLAKVLATRLQSVMNSVIGESQMAFVKHRQILNGFVVAEEIIHKWKRDKERGLVVKLDFKKAYDSVDHRFLVSMMIDMGFGSKWRGWIRSCISSPMLSILVNGSPTPRFRVERGLRQGDPLSPFLFNIVVKGMNCLFQKAHAENLMEGATFGDNLLHISHLQFTDDTILFLQPKIEYLRNVRRILRCFELASGLRINFHKSSVTRVGIFGVTHEEWSEAFRCKSVPLPITYLGLPLGARPCSILFWKEIIIRIENRLAPWKRRFLSKGGRLVLIKSVLSSLPSYFMAVFKMPVAVAAKIEKLQRSFFWGDGQVKRKMHLVNWSSMCKSKSNGGLGIDRMLDKNKALLAKWIWRFGKEDNSLWKKVICARYGLLTTNLSWKWHSSSMDSFFVKVVNSLIVEGSFTATVLKEGMKTIVGCVALRRPIFDWEKDQWRSFITCLDSIAMRKHLPDEVVWTFCPQGSFLVASFRRQLENSVDKGEDESTVKGIAGAGGDWGEGGGVLRDSNGKVLCLFSSPIGIQLPITAEIFAIRRACQLCLSKECLRWKKIVIICDSSTTVEWINEEGFGNIEHISSILDIIEVQKEMGNISIQYNSRITNSFADALAKMAFETRMEKLEWSLD</sequence>
<dbReference type="InterPro" id="IPR012337">
    <property type="entry name" value="RNaseH-like_sf"/>
</dbReference>
<gene>
    <name evidence="2" type="ORF">Dsin_029219</name>
</gene>
<dbReference type="Pfam" id="PF00078">
    <property type="entry name" value="RVT_1"/>
    <property type="match status" value="1"/>
</dbReference>
<protein>
    <recommendedName>
        <fullName evidence="1">Reverse transcriptase domain-containing protein</fullName>
    </recommendedName>
</protein>
<name>A0AAD9ZRX9_9ROSI</name>
<organism evidence="2 3">
    <name type="scientific">Dipteronia sinensis</name>
    <dbReference type="NCBI Taxonomy" id="43782"/>
    <lineage>
        <taxon>Eukaryota</taxon>
        <taxon>Viridiplantae</taxon>
        <taxon>Streptophyta</taxon>
        <taxon>Embryophyta</taxon>
        <taxon>Tracheophyta</taxon>
        <taxon>Spermatophyta</taxon>
        <taxon>Magnoliopsida</taxon>
        <taxon>eudicotyledons</taxon>
        <taxon>Gunneridae</taxon>
        <taxon>Pentapetalae</taxon>
        <taxon>rosids</taxon>
        <taxon>malvids</taxon>
        <taxon>Sapindales</taxon>
        <taxon>Sapindaceae</taxon>
        <taxon>Hippocastanoideae</taxon>
        <taxon>Acereae</taxon>
        <taxon>Dipteronia</taxon>
    </lineage>
</organism>
<dbReference type="PANTHER" id="PTHR33116">
    <property type="entry name" value="REVERSE TRANSCRIPTASE ZINC-BINDING DOMAIN-CONTAINING PROTEIN-RELATED-RELATED"/>
    <property type="match status" value="1"/>
</dbReference>
<dbReference type="InterPro" id="IPR000477">
    <property type="entry name" value="RT_dom"/>
</dbReference>
<dbReference type="GO" id="GO:0004523">
    <property type="term" value="F:RNA-DNA hybrid ribonuclease activity"/>
    <property type="evidence" value="ECO:0007669"/>
    <property type="project" value="InterPro"/>
</dbReference>
<dbReference type="SUPFAM" id="SSF56672">
    <property type="entry name" value="DNA/RNA polymerases"/>
    <property type="match status" value="1"/>
</dbReference>
<dbReference type="Pfam" id="PF13456">
    <property type="entry name" value="RVT_3"/>
    <property type="match status" value="1"/>
</dbReference>
<evidence type="ECO:0000259" key="1">
    <source>
        <dbReference type="PROSITE" id="PS50878"/>
    </source>
</evidence>
<dbReference type="Proteomes" id="UP001281410">
    <property type="component" value="Unassembled WGS sequence"/>
</dbReference>
<reference evidence="2" key="1">
    <citation type="journal article" date="2023" name="Plant J.">
        <title>Genome sequences and population genomics provide insights into the demographic history, inbreeding, and mutation load of two 'living fossil' tree species of Dipteronia.</title>
        <authorList>
            <person name="Feng Y."/>
            <person name="Comes H.P."/>
            <person name="Chen J."/>
            <person name="Zhu S."/>
            <person name="Lu R."/>
            <person name="Zhang X."/>
            <person name="Li P."/>
            <person name="Qiu J."/>
            <person name="Olsen K.M."/>
            <person name="Qiu Y."/>
        </authorList>
    </citation>
    <scope>NUCLEOTIDE SEQUENCE</scope>
    <source>
        <strain evidence="2">NBL</strain>
    </source>
</reference>
<evidence type="ECO:0000313" key="3">
    <source>
        <dbReference type="Proteomes" id="UP001281410"/>
    </source>
</evidence>
<comment type="caution">
    <text evidence="2">The sequence shown here is derived from an EMBL/GenBank/DDBJ whole genome shotgun (WGS) entry which is preliminary data.</text>
</comment>
<dbReference type="AlphaFoldDB" id="A0AAD9ZRX9"/>
<dbReference type="EMBL" id="JANJYJ010000009">
    <property type="protein sequence ID" value="KAK3189658.1"/>
    <property type="molecule type" value="Genomic_DNA"/>
</dbReference>
<accession>A0AAD9ZRX9</accession>
<keyword evidence="3" id="KW-1185">Reference proteome</keyword>
<dbReference type="InterPro" id="IPR002156">
    <property type="entry name" value="RNaseH_domain"/>
</dbReference>
<evidence type="ECO:0000313" key="2">
    <source>
        <dbReference type="EMBL" id="KAK3189658.1"/>
    </source>
</evidence>
<dbReference type="InterPro" id="IPR043502">
    <property type="entry name" value="DNA/RNA_pol_sf"/>
</dbReference>
<dbReference type="PROSITE" id="PS50878">
    <property type="entry name" value="RT_POL"/>
    <property type="match status" value="1"/>
</dbReference>
<dbReference type="Gene3D" id="3.30.420.10">
    <property type="entry name" value="Ribonuclease H-like superfamily/Ribonuclease H"/>
    <property type="match status" value="1"/>
</dbReference>
<dbReference type="CDD" id="cd06222">
    <property type="entry name" value="RNase_H_like"/>
    <property type="match status" value="1"/>
</dbReference>
<dbReference type="InterPro" id="IPR036397">
    <property type="entry name" value="RNaseH_sf"/>
</dbReference>
<dbReference type="SUPFAM" id="SSF53098">
    <property type="entry name" value="Ribonuclease H-like"/>
    <property type="match status" value="1"/>
</dbReference>
<proteinExistence type="predicted"/>
<dbReference type="GO" id="GO:0003676">
    <property type="term" value="F:nucleic acid binding"/>
    <property type="evidence" value="ECO:0007669"/>
    <property type="project" value="InterPro"/>
</dbReference>
<dbReference type="PANTHER" id="PTHR33116:SF75">
    <property type="entry name" value="RIBONUCLEASE H PROTEIN"/>
    <property type="match status" value="1"/>
</dbReference>
<dbReference type="InterPro" id="IPR044730">
    <property type="entry name" value="RNase_H-like_dom_plant"/>
</dbReference>
<feature type="domain" description="Reverse transcriptase" evidence="1">
    <location>
        <begin position="194"/>
        <end position="472"/>
    </location>
</feature>